<protein>
    <recommendedName>
        <fullName evidence="3">CCHC-type domain-containing protein</fullName>
    </recommendedName>
</protein>
<feature type="region of interest" description="Disordered" evidence="2">
    <location>
        <begin position="1"/>
        <end position="110"/>
    </location>
</feature>
<keyword evidence="1" id="KW-0862">Zinc</keyword>
<feature type="compositionally biased region" description="Acidic residues" evidence="2">
    <location>
        <begin position="29"/>
        <end position="43"/>
    </location>
</feature>
<dbReference type="InterPro" id="IPR036875">
    <property type="entry name" value="Znf_CCHC_sf"/>
</dbReference>
<feature type="compositionally biased region" description="Basic and acidic residues" evidence="2">
    <location>
        <begin position="569"/>
        <end position="579"/>
    </location>
</feature>
<evidence type="ECO:0000313" key="4">
    <source>
        <dbReference type="EMBL" id="CAA7049917.1"/>
    </source>
</evidence>
<organism evidence="4 5">
    <name type="scientific">Microthlaspi erraticum</name>
    <dbReference type="NCBI Taxonomy" id="1685480"/>
    <lineage>
        <taxon>Eukaryota</taxon>
        <taxon>Viridiplantae</taxon>
        <taxon>Streptophyta</taxon>
        <taxon>Embryophyta</taxon>
        <taxon>Tracheophyta</taxon>
        <taxon>Spermatophyta</taxon>
        <taxon>Magnoliopsida</taxon>
        <taxon>eudicotyledons</taxon>
        <taxon>Gunneridae</taxon>
        <taxon>Pentapetalae</taxon>
        <taxon>rosids</taxon>
        <taxon>malvids</taxon>
        <taxon>Brassicales</taxon>
        <taxon>Brassicaceae</taxon>
        <taxon>Coluteocarpeae</taxon>
        <taxon>Microthlaspi</taxon>
    </lineage>
</organism>
<dbReference type="SUPFAM" id="SSF57756">
    <property type="entry name" value="Retrovirus zinc finger-like domains"/>
    <property type="match status" value="1"/>
</dbReference>
<keyword evidence="1" id="KW-0479">Metal-binding</keyword>
<evidence type="ECO:0000313" key="5">
    <source>
        <dbReference type="Proteomes" id="UP000467841"/>
    </source>
</evidence>
<proteinExistence type="predicted"/>
<dbReference type="Proteomes" id="UP000467841">
    <property type="component" value="Unassembled WGS sequence"/>
</dbReference>
<sequence>MAEEEDSWDQVIDSDQSMSEEDGSHMEDSWPEEGVDEGLDDYGQEPGREEPEPEPPEFVHCSSSQRRWYEEEEAAWGEKHHEEEDTREESWTKDDSSQGEYEQPGSCEELNTTQPYSALRTVLSSPFKPSHVAKHKVHSNSSYHSTNELELYAFSGKSNYLEWERNLDEWLYYNRILKEQRLGYAIGQLKGSAYQWWLQEEDDRWFYKEPTISTWGELKVVLRNKYAQGVSRCFLNPKGAKPARPESLRGQGKHYVPNKSLDLTSYKCKDRGYTAKEFQRKGAASLASSCYQKPIAQVNEKRGIQPDQAEVSIFESFRKIEQLFDKFVHLYKTTKVEKDQTSCCDKQVNHKQEIVLASNTENDQAKLSPHVYQYPMAGMMHLSLSKSVETGTEPKGEQSRRAEPEEETSPKLSSLELEPPDPGKSSNPFNLPELICYRCQGIGHMAKTCPTKRLFRAKALEPKIDAAKESDIFNKSDINILNTSMIHLSLPKDIDTGQGTKKELADQGVILSYLLKGEPPDVPHIPKEQKHQGKVQNSKNRMKTNLLSLGAGAIVSRSKPFQEGEYDEDIKSSSAEEHGIQSPEEESMNLRRAKETSKLCLAQVEDDIKHTSSTNTWRTYSTHTEFTSKKNQLKGILDEEDIEDTFWKIFNGSAGEIGPLLELFRSKQKDPKYKPNCFGFSTHQRKMENWIRGQIQFGSRVTEFTIRVNRKFPDLDQGVLFGGFRANQKDLSYKPACSGIMRQSGISSNWIRSNTGFGLEVIQLLNQVMLNLPYLGAHGFDHLQTRLWPPGDTSIHSGGTSNRPGGPYSSFPCTRIHRIRRIPLFVNFSFLDAFTLGGISLQRLFLLCCCVLKTHSLYLDVPRFHSFTPTISRYKEPPTFLIWSDFVIKLPTALLFIHCCDFFTCFSFRPLY</sequence>
<feature type="region of interest" description="Disordered" evidence="2">
    <location>
        <begin position="387"/>
        <end position="427"/>
    </location>
</feature>
<dbReference type="GO" id="GO:0003676">
    <property type="term" value="F:nucleic acid binding"/>
    <property type="evidence" value="ECO:0007669"/>
    <property type="project" value="InterPro"/>
</dbReference>
<name>A0A6D2K0E1_9BRAS</name>
<feature type="region of interest" description="Disordered" evidence="2">
    <location>
        <begin position="558"/>
        <end position="588"/>
    </location>
</feature>
<dbReference type="PROSITE" id="PS50158">
    <property type="entry name" value="ZF_CCHC"/>
    <property type="match status" value="1"/>
</dbReference>
<reference evidence="4" key="1">
    <citation type="submission" date="2020-01" db="EMBL/GenBank/DDBJ databases">
        <authorList>
            <person name="Mishra B."/>
        </authorList>
    </citation>
    <scope>NUCLEOTIDE SEQUENCE [LARGE SCALE GENOMIC DNA]</scope>
</reference>
<gene>
    <name evidence="4" type="ORF">MERR_LOCUS37152</name>
</gene>
<evidence type="ECO:0000259" key="3">
    <source>
        <dbReference type="PROSITE" id="PS50158"/>
    </source>
</evidence>
<dbReference type="AlphaFoldDB" id="A0A6D2K0E1"/>
<accession>A0A6D2K0E1</accession>
<feature type="compositionally biased region" description="Basic and acidic residues" evidence="2">
    <location>
        <begin position="392"/>
        <end position="403"/>
    </location>
</feature>
<keyword evidence="5" id="KW-1185">Reference proteome</keyword>
<evidence type="ECO:0000256" key="1">
    <source>
        <dbReference type="PROSITE-ProRule" id="PRU00047"/>
    </source>
</evidence>
<dbReference type="OrthoDB" id="1114124at2759"/>
<dbReference type="GO" id="GO:0008270">
    <property type="term" value="F:zinc ion binding"/>
    <property type="evidence" value="ECO:0007669"/>
    <property type="project" value="UniProtKB-KW"/>
</dbReference>
<feature type="domain" description="CCHC-type" evidence="3">
    <location>
        <begin position="436"/>
        <end position="450"/>
    </location>
</feature>
<dbReference type="InterPro" id="IPR001878">
    <property type="entry name" value="Znf_CCHC"/>
</dbReference>
<dbReference type="Pfam" id="PF00098">
    <property type="entry name" value="zf-CCHC"/>
    <property type="match status" value="1"/>
</dbReference>
<evidence type="ECO:0000256" key="2">
    <source>
        <dbReference type="SAM" id="MobiDB-lite"/>
    </source>
</evidence>
<dbReference type="SMART" id="SM00343">
    <property type="entry name" value="ZnF_C2HC"/>
    <property type="match status" value="1"/>
</dbReference>
<keyword evidence="1" id="KW-0863">Zinc-finger</keyword>
<comment type="caution">
    <text evidence="4">The sequence shown here is derived from an EMBL/GenBank/DDBJ whole genome shotgun (WGS) entry which is preliminary data.</text>
</comment>
<feature type="compositionally biased region" description="Basic and acidic residues" evidence="2">
    <location>
        <begin position="76"/>
        <end position="96"/>
    </location>
</feature>
<dbReference type="EMBL" id="CACVBM020001430">
    <property type="protein sequence ID" value="CAA7049917.1"/>
    <property type="molecule type" value="Genomic_DNA"/>
</dbReference>